<keyword evidence="3" id="KW-0012">Acyltransferase</keyword>
<feature type="region of interest" description="Disordered" evidence="1">
    <location>
        <begin position="305"/>
        <end position="380"/>
    </location>
</feature>
<proteinExistence type="predicted"/>
<name>A0ABT6SX35_9ACTN</name>
<evidence type="ECO:0000256" key="1">
    <source>
        <dbReference type="SAM" id="MobiDB-lite"/>
    </source>
</evidence>
<dbReference type="PANTHER" id="PTHR43365">
    <property type="entry name" value="BLR7806 PROTEIN"/>
    <property type="match status" value="1"/>
</dbReference>
<dbReference type="SUPFAM" id="SSF53901">
    <property type="entry name" value="Thiolase-like"/>
    <property type="match status" value="1"/>
</dbReference>
<dbReference type="InterPro" id="IPR020616">
    <property type="entry name" value="Thiolase_N"/>
</dbReference>
<feature type="domain" description="Thiolase N-terminal" evidence="2">
    <location>
        <begin position="5"/>
        <end position="252"/>
    </location>
</feature>
<dbReference type="EMBL" id="JASCIS010000015">
    <property type="protein sequence ID" value="MDI3420146.1"/>
    <property type="molecule type" value="Genomic_DNA"/>
</dbReference>
<dbReference type="EC" id="2.3.1.-" evidence="3"/>
<dbReference type="InterPro" id="IPR002155">
    <property type="entry name" value="Thiolase"/>
</dbReference>
<dbReference type="CDD" id="cd00751">
    <property type="entry name" value="thiolase"/>
    <property type="match status" value="1"/>
</dbReference>
<dbReference type="InterPro" id="IPR016039">
    <property type="entry name" value="Thiolase-like"/>
</dbReference>
<sequence>MRDAVIVEAVRTPIGRREGALSALHPVDLSASVLRSLAERTGIDPSVVEDVIWGCVGQVGEQSANIGRNAVLAAGWPESVPGTTVDRQCGSSQQAIHFAAATVIAGHAEVVVAGGVESMSRVPMGSARANGPGLPFGDLVAERYDGYEFHQGKGAEILAARYDLSRTWLDAYAVSSHERAAAAIDGGRFAKEVVPVTLPDGSRFDLDEGVRRRTHVDRLAALRPAFAEDGRMTAGNSSQISDGSAAVLVTTSERAGRLGLTPLARVHSATAVGSDPIAMLGGPIPATADVLAKAGLGPVSPIFAGPRRLARSPSLRPGVPPLAARQNHPSTSSTRAIRAHSPSLRPGGPPEHAPPSSRLLPQPSAGRCPQSKGDPHDAAA</sequence>
<dbReference type="NCBIfam" id="TIGR01930">
    <property type="entry name" value="AcCoA-C-Actrans"/>
    <property type="match status" value="1"/>
</dbReference>
<evidence type="ECO:0000313" key="3">
    <source>
        <dbReference type="EMBL" id="MDI3420146.1"/>
    </source>
</evidence>
<reference evidence="3 4" key="1">
    <citation type="submission" date="2023-05" db="EMBL/GenBank/DDBJ databases">
        <title>Draft genome sequence of Streptomyces sp. B-S-A12 isolated from a cave soil in Thailand.</title>
        <authorList>
            <person name="Chamroensaksri N."/>
            <person name="Muangham S."/>
        </authorList>
    </citation>
    <scope>NUCLEOTIDE SEQUENCE [LARGE SCALE GENOMIC DNA]</scope>
    <source>
        <strain evidence="3 4">B-S-A12</strain>
    </source>
</reference>
<dbReference type="Gene3D" id="3.40.47.10">
    <property type="match status" value="2"/>
</dbReference>
<evidence type="ECO:0000313" key="4">
    <source>
        <dbReference type="Proteomes" id="UP001237105"/>
    </source>
</evidence>
<organism evidence="3 4">
    <name type="scientific">Streptomyces luteolus</name>
    <dbReference type="NCBI Taxonomy" id="3043615"/>
    <lineage>
        <taxon>Bacteria</taxon>
        <taxon>Bacillati</taxon>
        <taxon>Actinomycetota</taxon>
        <taxon>Actinomycetes</taxon>
        <taxon>Kitasatosporales</taxon>
        <taxon>Streptomycetaceae</taxon>
        <taxon>Streptomyces</taxon>
    </lineage>
</organism>
<dbReference type="Pfam" id="PF00108">
    <property type="entry name" value="Thiolase_N"/>
    <property type="match status" value="1"/>
</dbReference>
<dbReference type="Proteomes" id="UP001237105">
    <property type="component" value="Unassembled WGS sequence"/>
</dbReference>
<protein>
    <submittedName>
        <fullName evidence="3">Thiolase family protein</fullName>
        <ecNumber evidence="3">2.3.1.-</ecNumber>
    </submittedName>
</protein>
<dbReference type="GO" id="GO:0016746">
    <property type="term" value="F:acyltransferase activity"/>
    <property type="evidence" value="ECO:0007669"/>
    <property type="project" value="UniProtKB-KW"/>
</dbReference>
<keyword evidence="4" id="KW-1185">Reference proteome</keyword>
<dbReference type="RefSeq" id="WP_282536034.1">
    <property type="nucleotide sequence ID" value="NZ_JASCIS010000015.1"/>
</dbReference>
<accession>A0ABT6SX35</accession>
<dbReference type="PANTHER" id="PTHR43365:SF1">
    <property type="entry name" value="ACETYL-COA C-ACYLTRANSFERASE"/>
    <property type="match status" value="1"/>
</dbReference>
<gene>
    <name evidence="3" type="ORF">QIT00_16515</name>
</gene>
<keyword evidence="3" id="KW-0808">Transferase</keyword>
<comment type="caution">
    <text evidence="3">The sequence shown here is derived from an EMBL/GenBank/DDBJ whole genome shotgun (WGS) entry which is preliminary data.</text>
</comment>
<evidence type="ECO:0000259" key="2">
    <source>
        <dbReference type="Pfam" id="PF00108"/>
    </source>
</evidence>